<accession>A0A4U5N3E6</accession>
<dbReference type="InterPro" id="IPR000152">
    <property type="entry name" value="EGF-type_Asp/Asn_hydroxyl_site"/>
</dbReference>
<comment type="caution">
    <text evidence="9">The sequence shown here is derived from an EMBL/GenBank/DDBJ whole genome shotgun (WGS) entry which is preliminary data.</text>
</comment>
<organism evidence="9 10">
    <name type="scientific">Steinernema carpocapsae</name>
    <name type="common">Entomopathogenic nematode</name>
    <dbReference type="NCBI Taxonomy" id="34508"/>
    <lineage>
        <taxon>Eukaryota</taxon>
        <taxon>Metazoa</taxon>
        <taxon>Ecdysozoa</taxon>
        <taxon>Nematoda</taxon>
        <taxon>Chromadorea</taxon>
        <taxon>Rhabditida</taxon>
        <taxon>Tylenchina</taxon>
        <taxon>Panagrolaimomorpha</taxon>
        <taxon>Strongyloidoidea</taxon>
        <taxon>Steinernematidae</taxon>
        <taxon>Steinernema</taxon>
    </lineage>
</organism>
<dbReference type="InterPro" id="IPR051221">
    <property type="entry name" value="LDLR-related"/>
</dbReference>
<reference evidence="9 10" key="1">
    <citation type="journal article" date="2015" name="Genome Biol.">
        <title>Comparative genomics of Steinernema reveals deeply conserved gene regulatory networks.</title>
        <authorList>
            <person name="Dillman A.R."/>
            <person name="Macchietto M."/>
            <person name="Porter C.F."/>
            <person name="Rogers A."/>
            <person name="Williams B."/>
            <person name="Antoshechkin I."/>
            <person name="Lee M.M."/>
            <person name="Goodwin Z."/>
            <person name="Lu X."/>
            <person name="Lewis E.E."/>
            <person name="Goodrich-Blair H."/>
            <person name="Stock S.P."/>
            <person name="Adams B.J."/>
            <person name="Sternberg P.W."/>
            <person name="Mortazavi A."/>
        </authorList>
    </citation>
    <scope>NUCLEOTIDE SEQUENCE [LARGE SCALE GENOMIC DNA]</scope>
    <source>
        <strain evidence="9 10">ALL</strain>
    </source>
</reference>
<dbReference type="InterPro" id="IPR001881">
    <property type="entry name" value="EGF-like_Ca-bd_dom"/>
</dbReference>
<evidence type="ECO:0000256" key="4">
    <source>
        <dbReference type="ARBA" id="ARBA00023157"/>
    </source>
</evidence>
<evidence type="ECO:0000256" key="5">
    <source>
        <dbReference type="PROSITE-ProRule" id="PRU00076"/>
    </source>
</evidence>
<dbReference type="InterPro" id="IPR002172">
    <property type="entry name" value="LDrepeatLR_classA_rpt"/>
</dbReference>
<dbReference type="CDD" id="cd00112">
    <property type="entry name" value="LDLa"/>
    <property type="match status" value="3"/>
</dbReference>
<dbReference type="InterPro" id="IPR036055">
    <property type="entry name" value="LDL_receptor-like_sf"/>
</dbReference>
<feature type="compositionally biased region" description="Polar residues" evidence="6">
    <location>
        <begin position="368"/>
        <end position="377"/>
    </location>
</feature>
<dbReference type="SMART" id="SM00181">
    <property type="entry name" value="EGF"/>
    <property type="match status" value="5"/>
</dbReference>
<keyword evidence="2 7" id="KW-0732">Signal</keyword>
<sequence length="610" mass="67439">MSRAFRFLISAAVLAAACIFSVFASTTSLALFQTAQNCTKTEFTCRVDGRCIPLIKWQDGIEDCLDASDEECLPWQFDCKYGKPKCISSRQVKDGVIDCMSGFDEGCPSHYFVCNDKSACIDISKYLDRRPDCRDGSDEPCGPDQFFCHDRSGCVPLLKFQDGHRDCADGSDEECTQNQYECPCGFPGCISTFHVGDGRNHCADGADERVSGTKSPKKCPDGSKPRAGGISTALVPSEMVLCHPNNNTCLEELGQICVVVGGASRCVCKMGTVKPDGSPKCIPVDLLPEYFRNPLANCSATREDLNKLYQIPTPKPFPEEFALTWDKKKNNSDANIPPRPEPKEPGLRIGKIGQNRDEPLRRYPPATKLSNPSLSLDSSKEDDWLVQVNPSDKGFEEPEKLMDLCDPKNKRTCPEKGEICKKGKEGIYKCECAGTKVDGKCLVLVNECEDVKLNDCHEHAICIDNVHSYECFCKEGYVDMSESPTVRPGMKCKKLVNECKSPFWNDCDRSARCIDKPTGFTCQCRPGFLDISEGGASNPGRKCLKSEFDFLSCHSRVPVTNECLDGTHKCDPNAICEDLPYGYRCKCAPGFVDASSDSKKMGRVCHQRKI</sequence>
<evidence type="ECO:0000256" key="1">
    <source>
        <dbReference type="ARBA" id="ARBA00022536"/>
    </source>
</evidence>
<evidence type="ECO:0000256" key="7">
    <source>
        <dbReference type="SAM" id="SignalP"/>
    </source>
</evidence>
<dbReference type="GO" id="GO:0005886">
    <property type="term" value="C:plasma membrane"/>
    <property type="evidence" value="ECO:0007669"/>
    <property type="project" value="TreeGrafter"/>
</dbReference>
<keyword evidence="4" id="KW-1015">Disulfide bond</keyword>
<keyword evidence="3" id="KW-0677">Repeat</keyword>
<dbReference type="OrthoDB" id="6516201at2759"/>
<dbReference type="PROSITE" id="PS00010">
    <property type="entry name" value="ASX_HYDROXYL"/>
    <property type="match status" value="3"/>
</dbReference>
<dbReference type="Pfam" id="PF07645">
    <property type="entry name" value="EGF_CA"/>
    <property type="match status" value="2"/>
</dbReference>
<dbReference type="SMART" id="SM00192">
    <property type="entry name" value="LDLa"/>
    <property type="match status" value="5"/>
</dbReference>
<protein>
    <recommendedName>
        <fullName evidence="8">EGF-like domain-containing protein</fullName>
    </recommendedName>
</protein>
<keyword evidence="1 5" id="KW-0245">EGF-like domain</keyword>
<evidence type="ECO:0000313" key="9">
    <source>
        <dbReference type="EMBL" id="TKR76966.1"/>
    </source>
</evidence>
<dbReference type="SMART" id="SM00179">
    <property type="entry name" value="EGF_CA"/>
    <property type="match status" value="3"/>
</dbReference>
<dbReference type="EMBL" id="AZBU02000005">
    <property type="protein sequence ID" value="TKR76966.1"/>
    <property type="molecule type" value="Genomic_DNA"/>
</dbReference>
<dbReference type="InterPro" id="IPR000742">
    <property type="entry name" value="EGF"/>
</dbReference>
<dbReference type="PROSITE" id="PS50068">
    <property type="entry name" value="LDLRA_2"/>
    <property type="match status" value="5"/>
</dbReference>
<feature type="domain" description="EGF-like" evidence="8">
    <location>
        <begin position="444"/>
        <end position="482"/>
    </location>
</feature>
<evidence type="ECO:0000256" key="2">
    <source>
        <dbReference type="ARBA" id="ARBA00022729"/>
    </source>
</evidence>
<dbReference type="AlphaFoldDB" id="A0A4U5N3E6"/>
<dbReference type="InterPro" id="IPR049883">
    <property type="entry name" value="NOTCH1_EGF-like"/>
</dbReference>
<dbReference type="Proteomes" id="UP000298663">
    <property type="component" value="Unassembled WGS sequence"/>
</dbReference>
<dbReference type="SUPFAM" id="SSF57196">
    <property type="entry name" value="EGF/Laminin"/>
    <property type="match status" value="1"/>
</dbReference>
<dbReference type="PROSITE" id="PS50026">
    <property type="entry name" value="EGF_3"/>
    <property type="match status" value="3"/>
</dbReference>
<feature type="region of interest" description="Disordered" evidence="6">
    <location>
        <begin position="329"/>
        <end position="382"/>
    </location>
</feature>
<evidence type="ECO:0000256" key="3">
    <source>
        <dbReference type="ARBA" id="ARBA00022737"/>
    </source>
</evidence>
<feature type="domain" description="EGF-like" evidence="8">
    <location>
        <begin position="495"/>
        <end position="533"/>
    </location>
</feature>
<feature type="domain" description="EGF-like" evidence="8">
    <location>
        <begin position="559"/>
        <end position="597"/>
    </location>
</feature>
<feature type="signal peptide" evidence="7">
    <location>
        <begin position="1"/>
        <end position="24"/>
    </location>
</feature>
<dbReference type="CDD" id="cd00054">
    <property type="entry name" value="EGF_CA"/>
    <property type="match status" value="3"/>
</dbReference>
<dbReference type="PANTHER" id="PTHR22722">
    <property type="entry name" value="LOW-DENSITY LIPOPROTEIN RECEPTOR-RELATED PROTEIN 2-RELATED"/>
    <property type="match status" value="1"/>
</dbReference>
<proteinExistence type="predicted"/>
<dbReference type="PROSITE" id="PS51257">
    <property type="entry name" value="PROKAR_LIPOPROTEIN"/>
    <property type="match status" value="1"/>
</dbReference>
<comment type="caution">
    <text evidence="5">Lacks conserved residue(s) required for the propagation of feature annotation.</text>
</comment>
<dbReference type="Gene3D" id="4.10.400.10">
    <property type="entry name" value="Low-density Lipoprotein Receptor"/>
    <property type="match status" value="4"/>
</dbReference>
<dbReference type="PRINTS" id="PR00261">
    <property type="entry name" value="LDLRECEPTOR"/>
</dbReference>
<name>A0A4U5N3E6_STECR</name>
<dbReference type="Gene3D" id="2.10.25.10">
    <property type="entry name" value="Laminin"/>
    <property type="match status" value="3"/>
</dbReference>
<evidence type="ECO:0000259" key="8">
    <source>
        <dbReference type="PROSITE" id="PS50026"/>
    </source>
</evidence>
<dbReference type="InterPro" id="IPR024731">
    <property type="entry name" value="NELL2-like_EGF"/>
</dbReference>
<feature type="chain" id="PRO_5020264612" description="EGF-like domain-containing protein" evidence="7">
    <location>
        <begin position="25"/>
        <end position="610"/>
    </location>
</feature>
<dbReference type="Pfam" id="PF00057">
    <property type="entry name" value="Ldl_recept_a"/>
    <property type="match status" value="2"/>
</dbReference>
<dbReference type="STRING" id="34508.A0A4U5N3E6"/>
<reference evidence="9 10" key="2">
    <citation type="journal article" date="2019" name="G3 (Bethesda)">
        <title>Hybrid Assembly of the Genome of the Entomopathogenic Nematode Steinernema carpocapsae Identifies the X-Chromosome.</title>
        <authorList>
            <person name="Serra L."/>
            <person name="Macchietto M."/>
            <person name="Macias-Munoz A."/>
            <person name="McGill C.J."/>
            <person name="Rodriguez I.M."/>
            <person name="Rodriguez B."/>
            <person name="Murad R."/>
            <person name="Mortazavi A."/>
        </authorList>
    </citation>
    <scope>NUCLEOTIDE SEQUENCE [LARGE SCALE GENOMIC DNA]</scope>
    <source>
        <strain evidence="9 10">ALL</strain>
    </source>
</reference>
<dbReference type="GO" id="GO:0043235">
    <property type="term" value="C:receptor complex"/>
    <property type="evidence" value="ECO:0007669"/>
    <property type="project" value="TreeGrafter"/>
</dbReference>
<dbReference type="GO" id="GO:0005509">
    <property type="term" value="F:calcium ion binding"/>
    <property type="evidence" value="ECO:0007669"/>
    <property type="project" value="InterPro"/>
</dbReference>
<keyword evidence="10" id="KW-1185">Reference proteome</keyword>
<gene>
    <name evidence="9" type="ORF">L596_018023</name>
</gene>
<evidence type="ECO:0000313" key="10">
    <source>
        <dbReference type="Proteomes" id="UP000298663"/>
    </source>
</evidence>
<evidence type="ECO:0000256" key="6">
    <source>
        <dbReference type="SAM" id="MobiDB-lite"/>
    </source>
</evidence>
<dbReference type="SUPFAM" id="SSF57424">
    <property type="entry name" value="LDL receptor-like module"/>
    <property type="match status" value="4"/>
</dbReference>
<dbReference type="Pfam" id="PF12947">
    <property type="entry name" value="EGF_3"/>
    <property type="match status" value="1"/>
</dbReference>